<dbReference type="Pfam" id="PF14559">
    <property type="entry name" value="TPR_19"/>
    <property type="match status" value="1"/>
</dbReference>
<reference evidence="2 3" key="2">
    <citation type="submission" date="2018-05" db="EMBL/GenBank/DDBJ databases">
        <authorList>
            <person name="Lanie J.A."/>
            <person name="Ng W.-L."/>
            <person name="Kazmierczak K.M."/>
            <person name="Andrzejewski T.M."/>
            <person name="Davidsen T.M."/>
            <person name="Wayne K.J."/>
            <person name="Tettelin H."/>
            <person name="Glass J.I."/>
            <person name="Rusch D."/>
            <person name="Podicherti R."/>
            <person name="Tsui H.-C.T."/>
            <person name="Winkler M.E."/>
        </authorList>
    </citation>
    <scope>NUCLEOTIDE SEQUENCE [LARGE SCALE GENOMIC DNA]</scope>
    <source>
        <strain evidence="2 3">YBY</strain>
    </source>
</reference>
<evidence type="ECO:0000313" key="2">
    <source>
        <dbReference type="EMBL" id="PWE15364.1"/>
    </source>
</evidence>
<dbReference type="Proteomes" id="UP000245216">
    <property type="component" value="Unassembled WGS sequence"/>
</dbReference>
<dbReference type="SMART" id="SM00028">
    <property type="entry name" value="TPR"/>
    <property type="match status" value="2"/>
</dbReference>
<dbReference type="SUPFAM" id="SSF48452">
    <property type="entry name" value="TPR-like"/>
    <property type="match status" value="1"/>
</dbReference>
<dbReference type="AlphaFoldDB" id="A0A0A2N247"/>
<dbReference type="KEGG" id="afa:UZ73_03770"/>
<dbReference type="STRING" id="511.UZ73_03770"/>
<organism evidence="2 3">
    <name type="scientific">Alcaligenes faecalis</name>
    <dbReference type="NCBI Taxonomy" id="511"/>
    <lineage>
        <taxon>Bacteria</taxon>
        <taxon>Pseudomonadati</taxon>
        <taxon>Pseudomonadota</taxon>
        <taxon>Betaproteobacteria</taxon>
        <taxon>Burkholderiales</taxon>
        <taxon>Alcaligenaceae</taxon>
        <taxon>Alcaligenes</taxon>
    </lineage>
</organism>
<keyword evidence="1" id="KW-0802">TPR repeat</keyword>
<protein>
    <submittedName>
        <fullName evidence="2">Tetratricopeptide repeat protein</fullName>
    </submittedName>
</protein>
<dbReference type="InterPro" id="IPR011990">
    <property type="entry name" value="TPR-like_helical_dom_sf"/>
</dbReference>
<evidence type="ECO:0000256" key="1">
    <source>
        <dbReference type="PROSITE-ProRule" id="PRU00339"/>
    </source>
</evidence>
<dbReference type="EMBL" id="QEXO01000001">
    <property type="protein sequence ID" value="PWE15364.1"/>
    <property type="molecule type" value="Genomic_DNA"/>
</dbReference>
<sequence>MREGLEKLLAAGKDNALLRFGLGNACMGEGDLEAAREHLSKAVEMNPRYTAAWKLLGRVLVNLEQFKQAKEILEQGLVIAQEQGDKQAEKEMQVFLKRAVKALDQAAE</sequence>
<feature type="repeat" description="TPR" evidence="1">
    <location>
        <begin position="16"/>
        <end position="49"/>
    </location>
</feature>
<dbReference type="Gene3D" id="1.25.40.10">
    <property type="entry name" value="Tetratricopeptide repeat domain"/>
    <property type="match status" value="1"/>
</dbReference>
<proteinExistence type="predicted"/>
<dbReference type="RefSeq" id="WP_035272123.1">
    <property type="nucleotide sequence ID" value="NZ_CAXOJJ010000018.1"/>
</dbReference>
<dbReference type="PROSITE" id="PS50005">
    <property type="entry name" value="TPR"/>
    <property type="match status" value="1"/>
</dbReference>
<name>A0A0A2N247_ALCFA</name>
<dbReference type="GeneID" id="29367841"/>
<dbReference type="eggNOG" id="COG0457">
    <property type="taxonomic scope" value="Bacteria"/>
</dbReference>
<evidence type="ECO:0000313" key="3">
    <source>
        <dbReference type="Proteomes" id="UP000245216"/>
    </source>
</evidence>
<dbReference type="InterPro" id="IPR019734">
    <property type="entry name" value="TPR_rpt"/>
</dbReference>
<reference evidence="2 3" key="1">
    <citation type="submission" date="2018-05" db="EMBL/GenBank/DDBJ databases">
        <title>Genome Sequence of an Efficient Indole-Degrading Bacterium, Alcaligenes sp.YBY.</title>
        <authorList>
            <person name="Yang B."/>
        </authorList>
    </citation>
    <scope>NUCLEOTIDE SEQUENCE [LARGE SCALE GENOMIC DNA]</scope>
    <source>
        <strain evidence="2 3">YBY</strain>
    </source>
</reference>
<comment type="caution">
    <text evidence="2">The sequence shown here is derived from an EMBL/GenBank/DDBJ whole genome shotgun (WGS) entry which is preliminary data.</text>
</comment>
<accession>A0A0A2N247</accession>
<gene>
    <name evidence="2" type="ORF">DF183_01110</name>
</gene>